<dbReference type="OrthoDB" id="9800226at2"/>
<keyword evidence="3" id="KW-0813">Transport</keyword>
<keyword evidence="7 8" id="KW-0472">Membrane</keyword>
<organism evidence="9 10">
    <name type="scientific">Thiohalocapsa marina</name>
    <dbReference type="NCBI Taxonomy" id="424902"/>
    <lineage>
        <taxon>Bacteria</taxon>
        <taxon>Pseudomonadati</taxon>
        <taxon>Pseudomonadota</taxon>
        <taxon>Gammaproteobacteria</taxon>
        <taxon>Chromatiales</taxon>
        <taxon>Chromatiaceae</taxon>
        <taxon>Thiohalocapsa</taxon>
    </lineage>
</organism>
<feature type="transmembrane region" description="Helical" evidence="8">
    <location>
        <begin position="32"/>
        <end position="51"/>
    </location>
</feature>
<evidence type="ECO:0000256" key="4">
    <source>
        <dbReference type="ARBA" id="ARBA00022475"/>
    </source>
</evidence>
<evidence type="ECO:0000256" key="5">
    <source>
        <dbReference type="ARBA" id="ARBA00022692"/>
    </source>
</evidence>
<evidence type="ECO:0000256" key="1">
    <source>
        <dbReference type="ARBA" id="ARBA00004651"/>
    </source>
</evidence>
<name>A0A5M8FNQ6_9GAMM</name>
<proteinExistence type="inferred from homology"/>
<evidence type="ECO:0000313" key="10">
    <source>
        <dbReference type="Proteomes" id="UP000322981"/>
    </source>
</evidence>
<dbReference type="GO" id="GO:0005886">
    <property type="term" value="C:plasma membrane"/>
    <property type="evidence" value="ECO:0007669"/>
    <property type="project" value="UniProtKB-SubCell"/>
</dbReference>
<comment type="similarity">
    <text evidence="2">Belongs to the CPA3 antiporters (TC 2.A.63) subunit F family.</text>
</comment>
<evidence type="ECO:0000256" key="6">
    <source>
        <dbReference type="ARBA" id="ARBA00022989"/>
    </source>
</evidence>
<keyword evidence="4" id="KW-1003">Cell membrane</keyword>
<protein>
    <submittedName>
        <fullName evidence="9">Cation:proton antiporter</fullName>
    </submittedName>
</protein>
<feature type="transmembrane region" description="Helical" evidence="8">
    <location>
        <begin position="6"/>
        <end position="23"/>
    </location>
</feature>
<dbReference type="PANTHER" id="PTHR34702">
    <property type="entry name" value="NA(+)/H(+) ANTIPORTER SUBUNIT F1"/>
    <property type="match status" value="1"/>
</dbReference>
<keyword evidence="6 8" id="KW-1133">Transmembrane helix</keyword>
<gene>
    <name evidence="9" type="ORF">F2Q65_06820</name>
</gene>
<dbReference type="EMBL" id="VWXX01000006">
    <property type="protein sequence ID" value="KAA6186114.1"/>
    <property type="molecule type" value="Genomic_DNA"/>
</dbReference>
<evidence type="ECO:0000256" key="2">
    <source>
        <dbReference type="ARBA" id="ARBA00009212"/>
    </source>
</evidence>
<dbReference type="Pfam" id="PF04066">
    <property type="entry name" value="MrpF_PhaF"/>
    <property type="match status" value="1"/>
</dbReference>
<dbReference type="Proteomes" id="UP000322981">
    <property type="component" value="Unassembled WGS sequence"/>
</dbReference>
<dbReference type="InterPro" id="IPR007208">
    <property type="entry name" value="MrpF/PhaF-like"/>
</dbReference>
<dbReference type="GO" id="GO:0015385">
    <property type="term" value="F:sodium:proton antiporter activity"/>
    <property type="evidence" value="ECO:0007669"/>
    <property type="project" value="TreeGrafter"/>
</dbReference>
<evidence type="ECO:0000313" key="9">
    <source>
        <dbReference type="EMBL" id="KAA6186114.1"/>
    </source>
</evidence>
<dbReference type="PANTHER" id="PTHR34702:SF1">
    <property type="entry name" value="NA(+)_H(+) ANTIPORTER SUBUNIT F"/>
    <property type="match status" value="1"/>
</dbReference>
<feature type="transmembrane region" description="Helical" evidence="8">
    <location>
        <begin position="57"/>
        <end position="77"/>
    </location>
</feature>
<evidence type="ECO:0000256" key="3">
    <source>
        <dbReference type="ARBA" id="ARBA00022448"/>
    </source>
</evidence>
<sequence>MLLVSLAAILAGVAFLLALWRFLQGPTAADRVVAFDVLTIVSITGILLTALAEGRGIYLDVALIYGLLSFLGVIVVARHLEGGL</sequence>
<reference evidence="9 10" key="1">
    <citation type="submission" date="2019-09" db="EMBL/GenBank/DDBJ databases">
        <title>Whole-genome sequence of the purple sulfur bacterium Thiohalocapsa marina DSM 19078.</title>
        <authorList>
            <person name="Kyndt J.A."/>
            <person name="Meyer T.E."/>
        </authorList>
    </citation>
    <scope>NUCLEOTIDE SEQUENCE [LARGE SCALE GENOMIC DNA]</scope>
    <source>
        <strain evidence="9 10">DSM 19078</strain>
    </source>
</reference>
<comment type="caution">
    <text evidence="9">The sequence shown here is derived from an EMBL/GenBank/DDBJ whole genome shotgun (WGS) entry which is preliminary data.</text>
</comment>
<comment type="subcellular location">
    <subcellularLocation>
        <location evidence="1">Cell membrane</location>
        <topology evidence="1">Multi-pass membrane protein</topology>
    </subcellularLocation>
</comment>
<evidence type="ECO:0000256" key="8">
    <source>
        <dbReference type="SAM" id="Phobius"/>
    </source>
</evidence>
<keyword evidence="10" id="KW-1185">Reference proteome</keyword>
<keyword evidence="5 8" id="KW-0812">Transmembrane</keyword>
<accession>A0A5M8FNQ6</accession>
<evidence type="ECO:0000256" key="7">
    <source>
        <dbReference type="ARBA" id="ARBA00023136"/>
    </source>
</evidence>
<dbReference type="AlphaFoldDB" id="A0A5M8FNQ6"/>